<evidence type="ECO:0000313" key="5">
    <source>
        <dbReference type="EMBL" id="PJK31364.1"/>
    </source>
</evidence>
<dbReference type="Gene3D" id="3.40.50.150">
    <property type="entry name" value="Vaccinia Virus protein VP39"/>
    <property type="match status" value="1"/>
</dbReference>
<dbReference type="InterPro" id="IPR029063">
    <property type="entry name" value="SAM-dependent_MTases_sf"/>
</dbReference>
<dbReference type="CDD" id="cd02440">
    <property type="entry name" value="AdoMet_MTases"/>
    <property type="match status" value="1"/>
</dbReference>
<gene>
    <name evidence="5" type="ORF">CVT23_01400</name>
</gene>
<feature type="compositionally biased region" description="Basic and acidic residues" evidence="3">
    <location>
        <begin position="288"/>
        <end position="299"/>
    </location>
</feature>
<keyword evidence="1 5" id="KW-0489">Methyltransferase</keyword>
<protein>
    <submittedName>
        <fullName evidence="5">SAM-dependent methyltransferase</fullName>
    </submittedName>
</protein>
<dbReference type="GO" id="GO:0008757">
    <property type="term" value="F:S-adenosylmethionine-dependent methyltransferase activity"/>
    <property type="evidence" value="ECO:0007669"/>
    <property type="project" value="InterPro"/>
</dbReference>
<reference evidence="5 6" key="1">
    <citation type="submission" date="2017-11" db="EMBL/GenBank/DDBJ databases">
        <title>Draft genome sequence of Rhizobiales bacterium SY3-13.</title>
        <authorList>
            <person name="Sun C."/>
        </authorList>
    </citation>
    <scope>NUCLEOTIDE SEQUENCE [LARGE SCALE GENOMIC DNA]</scope>
    <source>
        <strain evidence="5 6">SY3-13</strain>
    </source>
</reference>
<keyword evidence="2 5" id="KW-0808">Transferase</keyword>
<comment type="caution">
    <text evidence="5">The sequence shown here is derived from an EMBL/GenBank/DDBJ whole genome shotgun (WGS) entry which is preliminary data.</text>
</comment>
<feature type="domain" description="Methyltransferase type 11" evidence="4">
    <location>
        <begin position="86"/>
        <end position="138"/>
    </location>
</feature>
<keyword evidence="6" id="KW-1185">Reference proteome</keyword>
<evidence type="ECO:0000256" key="1">
    <source>
        <dbReference type="ARBA" id="ARBA00022603"/>
    </source>
</evidence>
<evidence type="ECO:0000256" key="3">
    <source>
        <dbReference type="SAM" id="MobiDB-lite"/>
    </source>
</evidence>
<evidence type="ECO:0000256" key="2">
    <source>
        <dbReference type="ARBA" id="ARBA00022679"/>
    </source>
</evidence>
<dbReference type="AlphaFoldDB" id="A0A2M9G6N0"/>
<dbReference type="PANTHER" id="PTHR13090">
    <property type="entry name" value="ARGININE-HYDROXYLASE NDUFAF5, MITOCHONDRIAL"/>
    <property type="match status" value="1"/>
</dbReference>
<sequence length="299" mass="32650">MASEIEIFERRLHARNRARAAAGFADHDFLFRDVAERMADRLGDVQRSFRRALVVGGRARLPEGLVGPDGKIAEAVTMDLAPAFARPRPAVAADEEWLPFAPGSFDLILSPLSLHWTNDLPGAMIQLRGALKPDGLLLAALFGGGTLHELRHALMEAESEIEGGVSPRVSPFAEIRDSGGLLQRAGLALPVADMDTITVTYGHPLKLLADLRGMGEQNVVRERRRKPLRRATLLRAMEIYTDRFGLADGRVPATFEIIWLTGWAPHESQQKPLRPGSAAQRLADALDATEKPAGDKAKP</sequence>
<dbReference type="InterPro" id="IPR013216">
    <property type="entry name" value="Methyltransf_11"/>
</dbReference>
<dbReference type="Proteomes" id="UP000229498">
    <property type="component" value="Unassembled WGS sequence"/>
</dbReference>
<evidence type="ECO:0000313" key="6">
    <source>
        <dbReference type="Proteomes" id="UP000229498"/>
    </source>
</evidence>
<accession>A0A2M9G6N0</accession>
<dbReference type="SUPFAM" id="SSF53335">
    <property type="entry name" value="S-adenosyl-L-methionine-dependent methyltransferases"/>
    <property type="match status" value="1"/>
</dbReference>
<dbReference type="EMBL" id="PHIG01000005">
    <property type="protein sequence ID" value="PJK31364.1"/>
    <property type="molecule type" value="Genomic_DNA"/>
</dbReference>
<proteinExistence type="predicted"/>
<feature type="region of interest" description="Disordered" evidence="3">
    <location>
        <begin position="268"/>
        <end position="299"/>
    </location>
</feature>
<dbReference type="GO" id="GO:0032259">
    <property type="term" value="P:methylation"/>
    <property type="evidence" value="ECO:0007669"/>
    <property type="project" value="UniProtKB-KW"/>
</dbReference>
<dbReference type="Pfam" id="PF08241">
    <property type="entry name" value="Methyltransf_11"/>
    <property type="match status" value="1"/>
</dbReference>
<name>A0A2M9G6N0_9PROT</name>
<organism evidence="5 6">
    <name type="scientific">Minwuia thermotolerans</name>
    <dbReference type="NCBI Taxonomy" id="2056226"/>
    <lineage>
        <taxon>Bacteria</taxon>
        <taxon>Pseudomonadati</taxon>
        <taxon>Pseudomonadota</taxon>
        <taxon>Alphaproteobacteria</taxon>
        <taxon>Minwuiales</taxon>
        <taxon>Minwuiaceae</taxon>
        <taxon>Minwuia</taxon>
    </lineage>
</organism>
<dbReference type="PANTHER" id="PTHR13090:SF1">
    <property type="entry name" value="ARGININE-HYDROXYLASE NDUFAF5, MITOCHONDRIAL"/>
    <property type="match status" value="1"/>
</dbReference>
<evidence type="ECO:0000259" key="4">
    <source>
        <dbReference type="Pfam" id="PF08241"/>
    </source>
</evidence>
<dbReference type="OrthoDB" id="9793723at2"/>
<dbReference type="InterPro" id="IPR050602">
    <property type="entry name" value="Malonyl-ACP_OMT"/>
</dbReference>